<comment type="caution">
    <text evidence="3">The sequence shown here is derived from an EMBL/GenBank/DDBJ whole genome shotgun (WGS) entry which is preliminary data.</text>
</comment>
<dbReference type="InterPro" id="IPR036677">
    <property type="entry name" value="EutN_CcmL_sf"/>
</dbReference>
<sequence>MLLAKIVGSVVVTQKIDSLAGKKLMLAHKVITSDEGVCNESLVNEEIVAVDMVGCGKGDLVLLSQGTPAQSCFDSNNKGIDYAVIGIVDTVNKY</sequence>
<accession>A0A3A6R2U6</accession>
<evidence type="ECO:0000256" key="2">
    <source>
        <dbReference type="ARBA" id="ARBA00024446"/>
    </source>
</evidence>
<evidence type="ECO:0000256" key="1">
    <source>
        <dbReference type="ARBA" id="ARBA00024322"/>
    </source>
</evidence>
<dbReference type="RefSeq" id="WP_120028945.1">
    <property type="nucleotide sequence ID" value="NZ_QVMU01000001.1"/>
</dbReference>
<comment type="subcellular location">
    <subcellularLocation>
        <location evidence="1">Bacterial microcompartment</location>
    </subcellularLocation>
</comment>
<dbReference type="Gene3D" id="2.40.50.220">
    <property type="entry name" value="EutN/Ccml"/>
    <property type="match status" value="1"/>
</dbReference>
<dbReference type="PROSITE" id="PS51932">
    <property type="entry name" value="BMV"/>
    <property type="match status" value="1"/>
</dbReference>
<evidence type="ECO:0000313" key="4">
    <source>
        <dbReference type="Proteomes" id="UP000273252"/>
    </source>
</evidence>
<dbReference type="PANTHER" id="PTHR36539:SF1">
    <property type="entry name" value="BACTERIAL MICROCOMPARTMENT SHELL VERTEX PROTEIN EUTN"/>
    <property type="match status" value="1"/>
</dbReference>
<dbReference type="AlphaFoldDB" id="A0A3A6R2U6"/>
<name>A0A3A6R2U6_9VIBR</name>
<protein>
    <submittedName>
        <fullName evidence="3">Ethanolamine utilization protein EutN</fullName>
    </submittedName>
</protein>
<dbReference type="OrthoDB" id="196195at2"/>
<dbReference type="Pfam" id="PF03319">
    <property type="entry name" value="EutN_CcmL"/>
    <property type="match status" value="1"/>
</dbReference>
<dbReference type="InterPro" id="IPR004992">
    <property type="entry name" value="EutN_CcmL"/>
</dbReference>
<keyword evidence="2" id="KW-1283">Bacterial microcompartment</keyword>
<keyword evidence="4" id="KW-1185">Reference proteome</keyword>
<organism evidence="3 4">
    <name type="scientific">Vibrio sinensis</name>
    <dbReference type="NCBI Taxonomy" id="2302434"/>
    <lineage>
        <taxon>Bacteria</taxon>
        <taxon>Pseudomonadati</taxon>
        <taxon>Pseudomonadota</taxon>
        <taxon>Gammaproteobacteria</taxon>
        <taxon>Vibrionales</taxon>
        <taxon>Vibrionaceae</taxon>
        <taxon>Vibrio</taxon>
    </lineage>
</organism>
<proteinExistence type="predicted"/>
<dbReference type="Proteomes" id="UP000273252">
    <property type="component" value="Unassembled WGS sequence"/>
</dbReference>
<dbReference type="GO" id="GO:0031469">
    <property type="term" value="C:bacterial microcompartment"/>
    <property type="evidence" value="ECO:0007669"/>
    <property type="project" value="UniProtKB-SubCell"/>
</dbReference>
<dbReference type="CDD" id="cd01614">
    <property type="entry name" value="EutN_CcmL"/>
    <property type="match status" value="1"/>
</dbReference>
<evidence type="ECO:0000313" key="3">
    <source>
        <dbReference type="EMBL" id="RJX75189.1"/>
    </source>
</evidence>
<dbReference type="PANTHER" id="PTHR36539">
    <property type="entry name" value="ETHANOLAMINE UTILIZATION PROTEIN EUTN"/>
    <property type="match status" value="1"/>
</dbReference>
<dbReference type="EMBL" id="QVMU01000001">
    <property type="protein sequence ID" value="RJX75189.1"/>
    <property type="molecule type" value="Genomic_DNA"/>
</dbReference>
<reference evidence="3 4" key="1">
    <citation type="submission" date="2018-08" db="EMBL/GenBank/DDBJ databases">
        <title>Vibrio isolated from the Eastern China Marginal Seas.</title>
        <authorList>
            <person name="Li Y."/>
        </authorList>
    </citation>
    <scope>NUCLEOTIDE SEQUENCE [LARGE SCALE GENOMIC DNA]</scope>
    <source>
        <strain evidence="3 4">BEI233</strain>
    </source>
</reference>
<dbReference type="SUPFAM" id="SSF159133">
    <property type="entry name" value="EutN/CcmL-like"/>
    <property type="match status" value="1"/>
</dbReference>
<gene>
    <name evidence="3" type="ORF">DZ860_00435</name>
</gene>